<evidence type="ECO:0000313" key="3">
    <source>
        <dbReference type="EMBL" id="KAH7387467.1"/>
    </source>
</evidence>
<dbReference type="Pfam" id="PF00407">
    <property type="entry name" value="Bet_v_1"/>
    <property type="match status" value="1"/>
</dbReference>
<comment type="caution">
    <text evidence="3">The sequence shown here is derived from an EMBL/GenBank/DDBJ whole genome shotgun (WGS) entry which is preliminary data.</text>
</comment>
<accession>A0A8T2SXB7</accession>
<dbReference type="SMART" id="SM01037">
    <property type="entry name" value="Bet_v_1"/>
    <property type="match status" value="1"/>
</dbReference>
<dbReference type="EMBL" id="CM035421">
    <property type="protein sequence ID" value="KAH7387467.1"/>
    <property type="molecule type" value="Genomic_DNA"/>
</dbReference>
<evidence type="ECO:0000256" key="1">
    <source>
        <dbReference type="ARBA" id="ARBA00009744"/>
    </source>
</evidence>
<keyword evidence="4" id="KW-1185">Reference proteome</keyword>
<dbReference type="GO" id="GO:0009738">
    <property type="term" value="P:abscisic acid-activated signaling pathway"/>
    <property type="evidence" value="ECO:0007669"/>
    <property type="project" value="TreeGrafter"/>
</dbReference>
<gene>
    <name evidence="3" type="ORF">KP509_16G024300</name>
</gene>
<dbReference type="PANTHER" id="PTHR31213">
    <property type="entry name" value="OS08G0374000 PROTEIN-RELATED"/>
    <property type="match status" value="1"/>
</dbReference>
<comment type="similarity">
    <text evidence="1">Belongs to the BetVI family.</text>
</comment>
<evidence type="ECO:0000259" key="2">
    <source>
        <dbReference type="SMART" id="SM01037"/>
    </source>
</evidence>
<dbReference type="InterPro" id="IPR023393">
    <property type="entry name" value="START-like_dom_sf"/>
</dbReference>
<dbReference type="GO" id="GO:0005634">
    <property type="term" value="C:nucleus"/>
    <property type="evidence" value="ECO:0007669"/>
    <property type="project" value="TreeGrafter"/>
</dbReference>
<dbReference type="AlphaFoldDB" id="A0A8T2SXB7"/>
<proteinExistence type="inferred from homology"/>
<dbReference type="SUPFAM" id="SSF55961">
    <property type="entry name" value="Bet v1-like"/>
    <property type="match status" value="1"/>
</dbReference>
<reference evidence="3" key="1">
    <citation type="submission" date="2021-08" db="EMBL/GenBank/DDBJ databases">
        <title>WGS assembly of Ceratopteris richardii.</title>
        <authorList>
            <person name="Marchant D.B."/>
            <person name="Chen G."/>
            <person name="Jenkins J."/>
            <person name="Shu S."/>
            <person name="Leebens-Mack J."/>
            <person name="Grimwood J."/>
            <person name="Schmutz J."/>
            <person name="Soltis P."/>
            <person name="Soltis D."/>
            <person name="Chen Z.-H."/>
        </authorList>
    </citation>
    <scope>NUCLEOTIDE SEQUENCE</scope>
    <source>
        <strain evidence="3">Whitten #5841</strain>
        <tissue evidence="3">Leaf</tissue>
    </source>
</reference>
<sequence length="259" mass="27959">MAVLHTNQDCTSNDSISNDGGCIVQSEGKKSAQSGAVVLGADSDTKEENHVMIDGIKEDGFSSSISTIRIELGIGVEEMWPALKNAVNLIVHHCPDFMSSCEMLHGDGGPGSIRLVKFGPASGLVTYAKEEIIEVDEENMKLTYLLLEGDLKKQFELFKPSLSLQTVAAAQASTDLCKGMEAAAEEPKDLNKGIEAQPKCMATWVLEYKLQEGVPSPNIELLNEGAKIFFRLIESLAITMKETTPQIMNKTTPPIGISA</sequence>
<dbReference type="CDD" id="cd07816">
    <property type="entry name" value="Bet_v1-like"/>
    <property type="match status" value="1"/>
</dbReference>
<dbReference type="Proteomes" id="UP000825935">
    <property type="component" value="Chromosome 16"/>
</dbReference>
<organism evidence="3 4">
    <name type="scientific">Ceratopteris richardii</name>
    <name type="common">Triangle waterfern</name>
    <dbReference type="NCBI Taxonomy" id="49495"/>
    <lineage>
        <taxon>Eukaryota</taxon>
        <taxon>Viridiplantae</taxon>
        <taxon>Streptophyta</taxon>
        <taxon>Embryophyta</taxon>
        <taxon>Tracheophyta</taxon>
        <taxon>Polypodiopsida</taxon>
        <taxon>Polypodiidae</taxon>
        <taxon>Polypodiales</taxon>
        <taxon>Pteridineae</taxon>
        <taxon>Pteridaceae</taxon>
        <taxon>Parkerioideae</taxon>
        <taxon>Ceratopteris</taxon>
    </lineage>
</organism>
<dbReference type="GO" id="GO:0005737">
    <property type="term" value="C:cytoplasm"/>
    <property type="evidence" value="ECO:0007669"/>
    <property type="project" value="TreeGrafter"/>
</dbReference>
<dbReference type="GO" id="GO:0004864">
    <property type="term" value="F:protein phosphatase inhibitor activity"/>
    <property type="evidence" value="ECO:0007669"/>
    <property type="project" value="TreeGrafter"/>
</dbReference>
<evidence type="ECO:0000313" key="4">
    <source>
        <dbReference type="Proteomes" id="UP000825935"/>
    </source>
</evidence>
<dbReference type="InterPro" id="IPR050279">
    <property type="entry name" value="Plant_def-hormone_signal"/>
</dbReference>
<dbReference type="GO" id="GO:0006952">
    <property type="term" value="P:defense response"/>
    <property type="evidence" value="ECO:0007669"/>
    <property type="project" value="InterPro"/>
</dbReference>
<dbReference type="Gene3D" id="3.30.530.20">
    <property type="match status" value="1"/>
</dbReference>
<protein>
    <recommendedName>
        <fullName evidence="2">Bet v I/Major latex protein domain-containing protein</fullName>
    </recommendedName>
</protein>
<dbReference type="GO" id="GO:0010427">
    <property type="term" value="F:abscisic acid binding"/>
    <property type="evidence" value="ECO:0007669"/>
    <property type="project" value="TreeGrafter"/>
</dbReference>
<dbReference type="OrthoDB" id="1845342at2759"/>
<name>A0A8T2SXB7_CERRI</name>
<dbReference type="GO" id="GO:0038023">
    <property type="term" value="F:signaling receptor activity"/>
    <property type="evidence" value="ECO:0007669"/>
    <property type="project" value="TreeGrafter"/>
</dbReference>
<dbReference type="PANTHER" id="PTHR31213:SF24">
    <property type="entry name" value="OS08G0374000 PROTEIN"/>
    <property type="match status" value="1"/>
</dbReference>
<feature type="domain" description="Bet v I/Major latex protein" evidence="2">
    <location>
        <begin position="61"/>
        <end position="239"/>
    </location>
</feature>
<dbReference type="InterPro" id="IPR000916">
    <property type="entry name" value="Bet_v_I/MLP"/>
</dbReference>